<dbReference type="STRING" id="563176.SAMN04488090_2854"/>
<dbReference type="RefSeq" id="WP_093203404.1">
    <property type="nucleotide sequence ID" value="NZ_FNGS01000005.1"/>
</dbReference>
<dbReference type="EMBL" id="FNGS01000005">
    <property type="protein sequence ID" value="SDM21415.1"/>
    <property type="molecule type" value="Genomic_DNA"/>
</dbReference>
<evidence type="ECO:0000313" key="2">
    <source>
        <dbReference type="Proteomes" id="UP000198901"/>
    </source>
</evidence>
<keyword evidence="2" id="KW-1185">Reference proteome</keyword>
<reference evidence="1 2" key="1">
    <citation type="submission" date="2016-10" db="EMBL/GenBank/DDBJ databases">
        <authorList>
            <person name="de Groot N.N."/>
        </authorList>
    </citation>
    <scope>NUCLEOTIDE SEQUENCE [LARGE SCALE GENOMIC DNA]</scope>
    <source>
        <strain evidence="1 2">DSM 21668</strain>
    </source>
</reference>
<dbReference type="AlphaFoldDB" id="A0A1G9RG42"/>
<accession>A0A1G9RG42</accession>
<gene>
    <name evidence="1" type="ORF">SAMN04488090_2854</name>
</gene>
<sequence>MNTKQLNETLLELLSKRFALKKMGYDHPDYDEAEETLETLEDEFVDEYGDEFEQILQRVHAAFCPDTDVLLPTAYLPRSKFEQVTDEETGQDEYEIGPADGVWVTLKDFPNLDAKMVLLPSPPRLEILSMGGSQEVWRAAE</sequence>
<proteinExistence type="predicted"/>
<organism evidence="1 2">
    <name type="scientific">Siphonobacter aquaeclarae</name>
    <dbReference type="NCBI Taxonomy" id="563176"/>
    <lineage>
        <taxon>Bacteria</taxon>
        <taxon>Pseudomonadati</taxon>
        <taxon>Bacteroidota</taxon>
        <taxon>Cytophagia</taxon>
        <taxon>Cytophagales</taxon>
        <taxon>Cytophagaceae</taxon>
        <taxon>Siphonobacter</taxon>
    </lineage>
</organism>
<dbReference type="Proteomes" id="UP000198901">
    <property type="component" value="Unassembled WGS sequence"/>
</dbReference>
<protein>
    <submittedName>
        <fullName evidence="1">Uncharacterized protein</fullName>
    </submittedName>
</protein>
<name>A0A1G9RG42_9BACT</name>
<dbReference type="OrthoDB" id="883158at2"/>
<evidence type="ECO:0000313" key="1">
    <source>
        <dbReference type="EMBL" id="SDM21415.1"/>
    </source>
</evidence>